<name>Q6K7H1_ORYSJ</name>
<proteinExistence type="predicted"/>
<dbReference type="Proteomes" id="UP000000763">
    <property type="component" value="Chromosome 2"/>
</dbReference>
<dbReference type="AlphaFoldDB" id="Q6K7H1"/>
<evidence type="ECO:0000313" key="1">
    <source>
        <dbReference type="EMBL" id="BAD19511.1"/>
    </source>
</evidence>
<protein>
    <submittedName>
        <fullName evidence="1">Uncharacterized protein</fullName>
    </submittedName>
</protein>
<reference evidence="2" key="2">
    <citation type="journal article" date="2008" name="Nucleic Acids Res.">
        <title>The rice annotation project database (RAP-DB): 2008 update.</title>
        <authorList>
            <consortium name="The rice annotation project (RAP)"/>
        </authorList>
    </citation>
    <scope>GENOME REANNOTATION</scope>
    <source>
        <strain evidence="2">cv. Nipponbare</strain>
    </source>
</reference>
<accession>Q6K7H1</accession>
<sequence length="54" mass="5520">MAVERAEAGGIRMAGVPALVPANCYLQPATPAGNAILASCVNAPDEKGKRKRKG</sequence>
<reference evidence="2" key="1">
    <citation type="journal article" date="2005" name="Nature">
        <title>The map-based sequence of the rice genome.</title>
        <authorList>
            <consortium name="International rice genome sequencing project (IRGSP)"/>
            <person name="Matsumoto T."/>
            <person name="Wu J."/>
            <person name="Kanamori H."/>
            <person name="Katayose Y."/>
            <person name="Fujisawa M."/>
            <person name="Namiki N."/>
            <person name="Mizuno H."/>
            <person name="Yamamoto K."/>
            <person name="Antonio B.A."/>
            <person name="Baba T."/>
            <person name="Sakata K."/>
            <person name="Nagamura Y."/>
            <person name="Aoki H."/>
            <person name="Arikawa K."/>
            <person name="Arita K."/>
            <person name="Bito T."/>
            <person name="Chiden Y."/>
            <person name="Fujitsuka N."/>
            <person name="Fukunaka R."/>
            <person name="Hamada M."/>
            <person name="Harada C."/>
            <person name="Hayashi A."/>
            <person name="Hijishita S."/>
            <person name="Honda M."/>
            <person name="Hosokawa S."/>
            <person name="Ichikawa Y."/>
            <person name="Idonuma A."/>
            <person name="Iijima M."/>
            <person name="Ikeda M."/>
            <person name="Ikeno M."/>
            <person name="Ito K."/>
            <person name="Ito S."/>
            <person name="Ito T."/>
            <person name="Ito Y."/>
            <person name="Ito Y."/>
            <person name="Iwabuchi A."/>
            <person name="Kamiya K."/>
            <person name="Karasawa W."/>
            <person name="Kurita K."/>
            <person name="Katagiri S."/>
            <person name="Kikuta A."/>
            <person name="Kobayashi H."/>
            <person name="Kobayashi N."/>
            <person name="Machita K."/>
            <person name="Maehara T."/>
            <person name="Masukawa M."/>
            <person name="Mizubayashi T."/>
            <person name="Mukai Y."/>
            <person name="Nagasaki H."/>
            <person name="Nagata Y."/>
            <person name="Naito S."/>
            <person name="Nakashima M."/>
            <person name="Nakama Y."/>
            <person name="Nakamichi Y."/>
            <person name="Nakamura M."/>
            <person name="Meguro A."/>
            <person name="Negishi M."/>
            <person name="Ohta I."/>
            <person name="Ohta T."/>
            <person name="Okamoto M."/>
            <person name="Ono N."/>
            <person name="Saji S."/>
            <person name="Sakaguchi M."/>
            <person name="Sakai K."/>
            <person name="Shibata M."/>
            <person name="Shimokawa T."/>
            <person name="Song J."/>
            <person name="Takazaki Y."/>
            <person name="Terasawa K."/>
            <person name="Tsugane M."/>
            <person name="Tsuji K."/>
            <person name="Ueda S."/>
            <person name="Waki K."/>
            <person name="Yamagata H."/>
            <person name="Yamamoto M."/>
            <person name="Yamamoto S."/>
            <person name="Yamane H."/>
            <person name="Yoshiki S."/>
            <person name="Yoshihara R."/>
            <person name="Yukawa K."/>
            <person name="Zhong H."/>
            <person name="Yano M."/>
            <person name="Yuan Q."/>
            <person name="Ouyang S."/>
            <person name="Liu J."/>
            <person name="Jones K.M."/>
            <person name="Gansberger K."/>
            <person name="Moffat K."/>
            <person name="Hill J."/>
            <person name="Bera J."/>
            <person name="Fadrosh D."/>
            <person name="Jin S."/>
            <person name="Johri S."/>
            <person name="Kim M."/>
            <person name="Overton L."/>
            <person name="Reardon M."/>
            <person name="Tsitrin T."/>
            <person name="Vuong H."/>
            <person name="Weaver B."/>
            <person name="Ciecko A."/>
            <person name="Tallon L."/>
            <person name="Jackson J."/>
            <person name="Pai G."/>
            <person name="Aken S.V."/>
            <person name="Utterback T."/>
            <person name="Reidmuller S."/>
            <person name="Feldblyum T."/>
            <person name="Hsiao J."/>
            <person name="Zismann V."/>
            <person name="Iobst S."/>
            <person name="de Vazeille A.R."/>
            <person name="Buell C.R."/>
            <person name="Ying K."/>
            <person name="Li Y."/>
            <person name="Lu T."/>
            <person name="Huang Y."/>
            <person name="Zhao Q."/>
            <person name="Feng Q."/>
            <person name="Zhang L."/>
            <person name="Zhu J."/>
            <person name="Weng Q."/>
            <person name="Mu J."/>
            <person name="Lu Y."/>
            <person name="Fan D."/>
            <person name="Liu Y."/>
            <person name="Guan J."/>
            <person name="Zhang Y."/>
            <person name="Yu S."/>
            <person name="Liu X."/>
            <person name="Zhang Y."/>
            <person name="Hong G."/>
            <person name="Han B."/>
            <person name="Choisne N."/>
            <person name="Demange N."/>
            <person name="Orjeda G."/>
            <person name="Samain S."/>
            <person name="Cattolico L."/>
            <person name="Pelletier E."/>
            <person name="Couloux A."/>
            <person name="Segurens B."/>
            <person name="Wincker P."/>
            <person name="D'Hont A."/>
            <person name="Scarpelli C."/>
            <person name="Weissenbach J."/>
            <person name="Salanoubat M."/>
            <person name="Quetier F."/>
            <person name="Yu Y."/>
            <person name="Kim H.R."/>
            <person name="Rambo T."/>
            <person name="Currie J."/>
            <person name="Collura K."/>
            <person name="Luo M."/>
            <person name="Yang T."/>
            <person name="Ammiraju J.S.S."/>
            <person name="Engler F."/>
            <person name="Soderlund C."/>
            <person name="Wing R.A."/>
            <person name="Palmer L.E."/>
            <person name="de la Bastide M."/>
            <person name="Spiegel L."/>
            <person name="Nascimento L."/>
            <person name="Zutavern T."/>
            <person name="O'Shaughnessy A."/>
            <person name="Dike S."/>
            <person name="Dedhia N."/>
            <person name="Preston R."/>
            <person name="Balija V."/>
            <person name="McCombie W.R."/>
            <person name="Chow T."/>
            <person name="Chen H."/>
            <person name="Chung M."/>
            <person name="Chen C."/>
            <person name="Shaw J."/>
            <person name="Wu H."/>
            <person name="Hsiao K."/>
            <person name="Chao Y."/>
            <person name="Chu M."/>
            <person name="Cheng C."/>
            <person name="Hour A."/>
            <person name="Lee P."/>
            <person name="Lin S."/>
            <person name="Lin Y."/>
            <person name="Liou J."/>
            <person name="Liu S."/>
            <person name="Hsing Y."/>
            <person name="Raghuvanshi S."/>
            <person name="Mohanty A."/>
            <person name="Bharti A.K."/>
            <person name="Gaur A."/>
            <person name="Gupta V."/>
            <person name="Kumar D."/>
            <person name="Ravi V."/>
            <person name="Vij S."/>
            <person name="Kapur A."/>
            <person name="Khurana P."/>
            <person name="Khurana P."/>
            <person name="Khurana J.P."/>
            <person name="Tyagi A.K."/>
            <person name="Gaikwad K."/>
            <person name="Singh A."/>
            <person name="Dalal V."/>
            <person name="Srivastava S."/>
            <person name="Dixit A."/>
            <person name="Pal A.K."/>
            <person name="Ghazi I.A."/>
            <person name="Yadav M."/>
            <person name="Pandit A."/>
            <person name="Bhargava A."/>
            <person name="Sureshbabu K."/>
            <person name="Batra K."/>
            <person name="Sharma T.R."/>
            <person name="Mohapatra T."/>
            <person name="Singh N.K."/>
            <person name="Messing J."/>
            <person name="Nelson A.B."/>
            <person name="Fuks G."/>
            <person name="Kavchok S."/>
            <person name="Keizer G."/>
            <person name="Linton E."/>
            <person name="Llaca V."/>
            <person name="Song R."/>
            <person name="Tanyolac B."/>
            <person name="Young S."/>
            <person name="Ho-Il K."/>
            <person name="Hahn J.H."/>
            <person name="Sangsakoo G."/>
            <person name="Vanavichit A."/>
            <person name="de Mattos Luiz.A.T."/>
            <person name="Zimmer P.D."/>
            <person name="Malone G."/>
            <person name="Dellagostin O."/>
            <person name="de Oliveira A.C."/>
            <person name="Bevan M."/>
            <person name="Bancroft I."/>
            <person name="Minx P."/>
            <person name="Cordum H."/>
            <person name="Wilson R."/>
            <person name="Cheng Z."/>
            <person name="Jin W."/>
            <person name="Jiang J."/>
            <person name="Leong S.A."/>
            <person name="Iwama H."/>
            <person name="Gojobori T."/>
            <person name="Itoh T."/>
            <person name="Niimura Y."/>
            <person name="Fujii Y."/>
            <person name="Habara T."/>
            <person name="Sakai H."/>
            <person name="Sato Y."/>
            <person name="Wilson G."/>
            <person name="Kumar K."/>
            <person name="McCouch S."/>
            <person name="Juretic N."/>
            <person name="Hoen D."/>
            <person name="Wright S."/>
            <person name="Bruskiewich R."/>
            <person name="Bureau T."/>
            <person name="Miyao A."/>
            <person name="Hirochika H."/>
            <person name="Nishikawa T."/>
            <person name="Kadowaki K."/>
            <person name="Sugiura M."/>
            <person name="Burr B."/>
            <person name="Sasaki T."/>
        </authorList>
    </citation>
    <scope>NUCLEOTIDE SEQUENCE [LARGE SCALE GENOMIC DNA]</scope>
    <source>
        <strain evidence="2">cv. Nipponbare</strain>
    </source>
</reference>
<organism evidence="1 2">
    <name type="scientific">Oryza sativa subsp. japonica</name>
    <name type="common">Rice</name>
    <dbReference type="NCBI Taxonomy" id="39947"/>
    <lineage>
        <taxon>Eukaryota</taxon>
        <taxon>Viridiplantae</taxon>
        <taxon>Streptophyta</taxon>
        <taxon>Embryophyta</taxon>
        <taxon>Tracheophyta</taxon>
        <taxon>Spermatophyta</taxon>
        <taxon>Magnoliopsida</taxon>
        <taxon>Liliopsida</taxon>
        <taxon>Poales</taxon>
        <taxon>Poaceae</taxon>
        <taxon>BOP clade</taxon>
        <taxon>Oryzoideae</taxon>
        <taxon>Oryzeae</taxon>
        <taxon>Oryzinae</taxon>
        <taxon>Oryza</taxon>
        <taxon>Oryza sativa</taxon>
    </lineage>
</organism>
<evidence type="ECO:0000313" key="2">
    <source>
        <dbReference type="Proteomes" id="UP000000763"/>
    </source>
</evidence>
<gene>
    <name evidence="1" type="primary">OJ1293_A01.4</name>
</gene>
<dbReference type="EMBL" id="AP004846">
    <property type="protein sequence ID" value="BAD19511.1"/>
    <property type="molecule type" value="Genomic_DNA"/>
</dbReference>